<accession>A0A392R3B7</accession>
<evidence type="ECO:0000256" key="1">
    <source>
        <dbReference type="PROSITE-ProRule" id="PRU00176"/>
    </source>
</evidence>
<dbReference type="Gene3D" id="3.30.70.330">
    <property type="match status" value="1"/>
</dbReference>
<sequence length="87" mass="9730">ARFGRVGEVYIPLKVDKQGRRFGFVKFRDVVDAIELLRSLSNIWIGSFKLRINLSKFSRRIDPEQKEESQKGVFRSAGGGGVKGSGS</sequence>
<dbReference type="InterPro" id="IPR012677">
    <property type="entry name" value="Nucleotide-bd_a/b_plait_sf"/>
</dbReference>
<dbReference type="InterPro" id="IPR000504">
    <property type="entry name" value="RRM_dom"/>
</dbReference>
<dbReference type="AlphaFoldDB" id="A0A392R3B7"/>
<dbReference type="EMBL" id="LXQA010184453">
    <property type="protein sequence ID" value="MCI31071.1"/>
    <property type="molecule type" value="Genomic_DNA"/>
</dbReference>
<comment type="caution">
    <text evidence="4">The sequence shown here is derived from an EMBL/GenBank/DDBJ whole genome shotgun (WGS) entry which is preliminary data.</text>
</comment>
<dbReference type="SUPFAM" id="SSF54928">
    <property type="entry name" value="RNA-binding domain, RBD"/>
    <property type="match status" value="1"/>
</dbReference>
<dbReference type="Pfam" id="PF00076">
    <property type="entry name" value="RRM_1"/>
    <property type="match status" value="1"/>
</dbReference>
<proteinExistence type="predicted"/>
<evidence type="ECO:0000259" key="3">
    <source>
        <dbReference type="PROSITE" id="PS50102"/>
    </source>
</evidence>
<keyword evidence="5" id="KW-1185">Reference proteome</keyword>
<organism evidence="4 5">
    <name type="scientific">Trifolium medium</name>
    <dbReference type="NCBI Taxonomy" id="97028"/>
    <lineage>
        <taxon>Eukaryota</taxon>
        <taxon>Viridiplantae</taxon>
        <taxon>Streptophyta</taxon>
        <taxon>Embryophyta</taxon>
        <taxon>Tracheophyta</taxon>
        <taxon>Spermatophyta</taxon>
        <taxon>Magnoliopsida</taxon>
        <taxon>eudicotyledons</taxon>
        <taxon>Gunneridae</taxon>
        <taxon>Pentapetalae</taxon>
        <taxon>rosids</taxon>
        <taxon>fabids</taxon>
        <taxon>Fabales</taxon>
        <taxon>Fabaceae</taxon>
        <taxon>Papilionoideae</taxon>
        <taxon>50 kb inversion clade</taxon>
        <taxon>NPAAA clade</taxon>
        <taxon>Hologalegina</taxon>
        <taxon>IRL clade</taxon>
        <taxon>Trifolieae</taxon>
        <taxon>Trifolium</taxon>
    </lineage>
</organism>
<feature type="compositionally biased region" description="Gly residues" evidence="2">
    <location>
        <begin position="77"/>
        <end position="87"/>
    </location>
</feature>
<feature type="non-terminal residue" evidence="4">
    <location>
        <position position="1"/>
    </location>
</feature>
<dbReference type="GO" id="GO:0003723">
    <property type="term" value="F:RNA binding"/>
    <property type="evidence" value="ECO:0007669"/>
    <property type="project" value="UniProtKB-UniRule"/>
</dbReference>
<feature type="domain" description="RRM" evidence="3">
    <location>
        <begin position="1"/>
        <end position="57"/>
    </location>
</feature>
<dbReference type="Proteomes" id="UP000265520">
    <property type="component" value="Unassembled WGS sequence"/>
</dbReference>
<evidence type="ECO:0000256" key="2">
    <source>
        <dbReference type="SAM" id="MobiDB-lite"/>
    </source>
</evidence>
<dbReference type="CDD" id="cd00590">
    <property type="entry name" value="RRM_SF"/>
    <property type="match status" value="1"/>
</dbReference>
<feature type="region of interest" description="Disordered" evidence="2">
    <location>
        <begin position="62"/>
        <end position="87"/>
    </location>
</feature>
<name>A0A392R3B7_9FABA</name>
<protein>
    <recommendedName>
        <fullName evidence="3">RRM domain-containing protein</fullName>
    </recommendedName>
</protein>
<dbReference type="InterPro" id="IPR035979">
    <property type="entry name" value="RBD_domain_sf"/>
</dbReference>
<reference evidence="4 5" key="1">
    <citation type="journal article" date="2018" name="Front. Plant Sci.">
        <title>Red Clover (Trifolium pratense) and Zigzag Clover (T. medium) - A Picture of Genomic Similarities and Differences.</title>
        <authorList>
            <person name="Dluhosova J."/>
            <person name="Istvanek J."/>
            <person name="Nedelnik J."/>
            <person name="Repkova J."/>
        </authorList>
    </citation>
    <scope>NUCLEOTIDE SEQUENCE [LARGE SCALE GENOMIC DNA]</scope>
    <source>
        <strain evidence="5">cv. 10/8</strain>
        <tissue evidence="4">Leaf</tissue>
    </source>
</reference>
<evidence type="ECO:0000313" key="4">
    <source>
        <dbReference type="EMBL" id="MCI31071.1"/>
    </source>
</evidence>
<keyword evidence="1" id="KW-0694">RNA-binding</keyword>
<dbReference type="PROSITE" id="PS50102">
    <property type="entry name" value="RRM"/>
    <property type="match status" value="1"/>
</dbReference>
<evidence type="ECO:0000313" key="5">
    <source>
        <dbReference type="Proteomes" id="UP000265520"/>
    </source>
</evidence>